<comment type="caution">
    <text evidence="2">The sequence shown here is derived from an EMBL/GenBank/DDBJ whole genome shotgun (WGS) entry which is preliminary data.</text>
</comment>
<gene>
    <name evidence="2" type="ORF">N657DRAFT_650940</name>
</gene>
<reference evidence="2" key="1">
    <citation type="journal article" date="2023" name="Mol. Phylogenet. Evol.">
        <title>Genome-scale phylogeny and comparative genomics of the fungal order Sordariales.</title>
        <authorList>
            <person name="Hensen N."/>
            <person name="Bonometti L."/>
            <person name="Westerberg I."/>
            <person name="Brannstrom I.O."/>
            <person name="Guillou S."/>
            <person name="Cros-Aarteil S."/>
            <person name="Calhoun S."/>
            <person name="Haridas S."/>
            <person name="Kuo A."/>
            <person name="Mondo S."/>
            <person name="Pangilinan J."/>
            <person name="Riley R."/>
            <person name="LaButti K."/>
            <person name="Andreopoulos B."/>
            <person name="Lipzen A."/>
            <person name="Chen C."/>
            <person name="Yan M."/>
            <person name="Daum C."/>
            <person name="Ng V."/>
            <person name="Clum A."/>
            <person name="Steindorff A."/>
            <person name="Ohm R.A."/>
            <person name="Martin F."/>
            <person name="Silar P."/>
            <person name="Natvig D.O."/>
            <person name="Lalanne C."/>
            <person name="Gautier V."/>
            <person name="Ament-Velasquez S.L."/>
            <person name="Kruys A."/>
            <person name="Hutchinson M.I."/>
            <person name="Powell A.J."/>
            <person name="Barry K."/>
            <person name="Miller A.N."/>
            <person name="Grigoriev I.V."/>
            <person name="Debuchy R."/>
            <person name="Gladieux P."/>
            <person name="Hiltunen Thoren M."/>
            <person name="Johannesson H."/>
        </authorList>
    </citation>
    <scope>NUCLEOTIDE SEQUENCE</scope>
    <source>
        <strain evidence="2">CBS 731.68</strain>
    </source>
</reference>
<keyword evidence="1" id="KW-0472">Membrane</keyword>
<evidence type="ECO:0000313" key="3">
    <source>
        <dbReference type="Proteomes" id="UP001302602"/>
    </source>
</evidence>
<feature type="transmembrane region" description="Helical" evidence="1">
    <location>
        <begin position="78"/>
        <end position="98"/>
    </location>
</feature>
<dbReference type="GeneID" id="87830831"/>
<dbReference type="EMBL" id="MU853260">
    <property type="protein sequence ID" value="KAK4118748.1"/>
    <property type="molecule type" value="Genomic_DNA"/>
</dbReference>
<evidence type="ECO:0008006" key="4">
    <source>
        <dbReference type="Google" id="ProtNLM"/>
    </source>
</evidence>
<name>A0AAN6YYY9_9PEZI</name>
<keyword evidence="1" id="KW-1133">Transmembrane helix</keyword>
<protein>
    <recommendedName>
        <fullName evidence="4">Transmembrane protein</fullName>
    </recommendedName>
</protein>
<feature type="transmembrane region" description="Helical" evidence="1">
    <location>
        <begin position="12"/>
        <end position="33"/>
    </location>
</feature>
<keyword evidence="1" id="KW-0812">Transmembrane</keyword>
<evidence type="ECO:0000256" key="1">
    <source>
        <dbReference type="SAM" id="Phobius"/>
    </source>
</evidence>
<feature type="transmembrane region" description="Helical" evidence="1">
    <location>
        <begin position="110"/>
        <end position="133"/>
    </location>
</feature>
<organism evidence="2 3">
    <name type="scientific">Parathielavia appendiculata</name>
    <dbReference type="NCBI Taxonomy" id="2587402"/>
    <lineage>
        <taxon>Eukaryota</taxon>
        <taxon>Fungi</taxon>
        <taxon>Dikarya</taxon>
        <taxon>Ascomycota</taxon>
        <taxon>Pezizomycotina</taxon>
        <taxon>Sordariomycetes</taxon>
        <taxon>Sordariomycetidae</taxon>
        <taxon>Sordariales</taxon>
        <taxon>Chaetomiaceae</taxon>
        <taxon>Parathielavia</taxon>
    </lineage>
</organism>
<reference evidence="2" key="2">
    <citation type="submission" date="2023-05" db="EMBL/GenBank/DDBJ databases">
        <authorList>
            <consortium name="Lawrence Berkeley National Laboratory"/>
            <person name="Steindorff A."/>
            <person name="Hensen N."/>
            <person name="Bonometti L."/>
            <person name="Westerberg I."/>
            <person name="Brannstrom I.O."/>
            <person name="Guillou S."/>
            <person name="Cros-Aarteil S."/>
            <person name="Calhoun S."/>
            <person name="Haridas S."/>
            <person name="Kuo A."/>
            <person name="Mondo S."/>
            <person name="Pangilinan J."/>
            <person name="Riley R."/>
            <person name="Labutti K."/>
            <person name="Andreopoulos B."/>
            <person name="Lipzen A."/>
            <person name="Chen C."/>
            <person name="Yanf M."/>
            <person name="Daum C."/>
            <person name="Ng V."/>
            <person name="Clum A."/>
            <person name="Ohm R."/>
            <person name="Martin F."/>
            <person name="Silar P."/>
            <person name="Natvig D."/>
            <person name="Lalanne C."/>
            <person name="Gautier V."/>
            <person name="Ament-Velasquez S.L."/>
            <person name="Kruys A."/>
            <person name="Hutchinson M.I."/>
            <person name="Powell A.J."/>
            <person name="Barry K."/>
            <person name="Miller A.N."/>
            <person name="Grigoriev I.V."/>
            <person name="Debuchy R."/>
            <person name="Gladieux P."/>
            <person name="Thoren M.H."/>
            <person name="Johannesson H."/>
        </authorList>
    </citation>
    <scope>NUCLEOTIDE SEQUENCE</scope>
    <source>
        <strain evidence="2">CBS 731.68</strain>
    </source>
</reference>
<accession>A0AAN6YYY9</accession>
<proteinExistence type="predicted"/>
<feature type="transmembrane region" description="Helical" evidence="1">
    <location>
        <begin position="53"/>
        <end position="71"/>
    </location>
</feature>
<dbReference type="AlphaFoldDB" id="A0AAN6YYY9"/>
<dbReference type="RefSeq" id="XP_062642521.1">
    <property type="nucleotide sequence ID" value="XM_062794062.1"/>
</dbReference>
<evidence type="ECO:0000313" key="2">
    <source>
        <dbReference type="EMBL" id="KAK4118748.1"/>
    </source>
</evidence>
<sequence length="142" mass="16090">MTTPQRLETVRRLRTAMAAAYCGLSAWCLLHPYSVVSLGFTPKYVAMANETTYLFVRCWGAQAMTCGVVLGTSQMTAFSFKVFGLAMIPYIVGFNFWFSDIGPGRGMINSWMWLDFIGNTFFMLGSFWCAKVLEEERKKGKR</sequence>
<keyword evidence="3" id="KW-1185">Reference proteome</keyword>
<dbReference type="Proteomes" id="UP001302602">
    <property type="component" value="Unassembled WGS sequence"/>
</dbReference>